<proteinExistence type="predicted"/>
<sequence>MTTKGHVPDANLDVYRALRDARDAVEWYWRIQRISHATDSYGLRQLSESITGTMRTLRVDVEDPE</sequence>
<dbReference type="EMBL" id="JACHDR010000001">
    <property type="protein sequence ID" value="MBB5513440.1"/>
    <property type="molecule type" value="Genomic_DNA"/>
</dbReference>
<gene>
    <name evidence="1" type="ORF">HD598_002127</name>
</gene>
<organism evidence="1 2">
    <name type="scientific">Neomicrococcus aestuarii</name>
    <dbReference type="NCBI Taxonomy" id="556325"/>
    <lineage>
        <taxon>Bacteria</taxon>
        <taxon>Bacillati</taxon>
        <taxon>Actinomycetota</taxon>
        <taxon>Actinomycetes</taxon>
        <taxon>Micrococcales</taxon>
        <taxon>Micrococcaceae</taxon>
        <taxon>Neomicrococcus</taxon>
    </lineage>
</organism>
<comment type="caution">
    <text evidence="1">The sequence shown here is derived from an EMBL/GenBank/DDBJ whole genome shotgun (WGS) entry which is preliminary data.</text>
</comment>
<evidence type="ECO:0000313" key="1">
    <source>
        <dbReference type="EMBL" id="MBB5513440.1"/>
    </source>
</evidence>
<dbReference type="Proteomes" id="UP000580797">
    <property type="component" value="Unassembled WGS sequence"/>
</dbReference>
<reference evidence="1 2" key="1">
    <citation type="submission" date="2020-08" db="EMBL/GenBank/DDBJ databases">
        <title>Sequencing the genomes of 1000 actinobacteria strains.</title>
        <authorList>
            <person name="Klenk H.-P."/>
        </authorList>
    </citation>
    <scope>NUCLEOTIDE SEQUENCE [LARGE SCALE GENOMIC DNA]</scope>
    <source>
        <strain evidence="1 2">DSM 105783</strain>
    </source>
</reference>
<name>A0A7W8X0H9_9MICC</name>
<evidence type="ECO:0000313" key="2">
    <source>
        <dbReference type="Proteomes" id="UP000580797"/>
    </source>
</evidence>
<protein>
    <submittedName>
        <fullName evidence="1">Uncharacterized protein</fullName>
    </submittedName>
</protein>
<dbReference type="AlphaFoldDB" id="A0A7W8X0H9"/>
<accession>A0A7W8X0H9</accession>